<evidence type="ECO:0000256" key="2">
    <source>
        <dbReference type="ARBA" id="ARBA00023295"/>
    </source>
</evidence>
<dbReference type="InterPro" id="IPR011583">
    <property type="entry name" value="Chitinase_II/V-like_cat"/>
</dbReference>
<dbReference type="InterPro" id="IPR017853">
    <property type="entry name" value="GH"/>
</dbReference>
<dbReference type="Pfam" id="PF00395">
    <property type="entry name" value="SLH"/>
    <property type="match status" value="3"/>
</dbReference>
<dbReference type="PANTHER" id="PTHR46066">
    <property type="entry name" value="CHITINASE DOMAIN-CONTAINING PROTEIN 1 FAMILY MEMBER"/>
    <property type="match status" value="1"/>
</dbReference>
<dbReference type="Proteomes" id="UP000272464">
    <property type="component" value="Unassembled WGS sequence"/>
</dbReference>
<dbReference type="PANTHER" id="PTHR46066:SF2">
    <property type="entry name" value="CHITINASE DOMAIN-CONTAINING PROTEIN 1"/>
    <property type="match status" value="1"/>
</dbReference>
<evidence type="ECO:0000259" key="6">
    <source>
        <dbReference type="PROSITE" id="PS51910"/>
    </source>
</evidence>
<feature type="domain" description="SLH" evidence="5">
    <location>
        <begin position="77"/>
        <end position="140"/>
    </location>
</feature>
<dbReference type="InterPro" id="IPR029070">
    <property type="entry name" value="Chitinase_insertion_sf"/>
</dbReference>
<dbReference type="EMBL" id="RZNX01000004">
    <property type="protein sequence ID" value="RUT30697.1"/>
    <property type="molecule type" value="Genomic_DNA"/>
</dbReference>
<dbReference type="InterPro" id="IPR001223">
    <property type="entry name" value="Glyco_hydro18_cat"/>
</dbReference>
<accession>A0A433X974</accession>
<dbReference type="SMART" id="SM00636">
    <property type="entry name" value="Glyco_18"/>
    <property type="match status" value="1"/>
</dbReference>
<dbReference type="GO" id="GO:0004553">
    <property type="term" value="F:hydrolase activity, hydrolyzing O-glycosyl compounds"/>
    <property type="evidence" value="ECO:0007669"/>
    <property type="project" value="InterPro"/>
</dbReference>
<sequence length="522" mass="57115">MLSGFIGAQGKVHSGEENLPFTDLVGAYGTYEIASLYNKSIMKGTSPTLFSPDRPITRAESLTVLIRLLKLEPVQGAIAAFKDVPASKWYFGTVQAGVDVGITEGTSLSEFAPEQPLTRQEAAVWLVRALKQSGTSADTAPAFRDRGEMAVWAVPSITIAQELGLMKGDGGMFRPNAPITRQETAVLMNRVLETGDWASRINQLPASGIQLGWQYNQTTAQYEQSVQKSAVNTLSPRWLFLESNGTISQSIDRSLITWAGQHNKKVWVMVGNRFDADATHLMLTDKSKSAAAIKQIGDLVRNYSLDGINLDFENVYPYDKAGLTSFVQGLATRLHNEQAVLSFSVSPDLGTDWTEAFDYAALGKAADYMVLMGYDEHWAGGSAAGSVSSLPWQQNGLDRLIAAVPAGKVILGLPLYTRDWSLNKDGSAASSAELTLAEQNKRVTGYGLHPKWNGTLQQYTAEYTLGTVRHRIWLEDGRSLSRKYVMGTSRGIAGFAYWYVSSESADIWPALRNASRYAGYTF</sequence>
<dbReference type="PROSITE" id="PS51910">
    <property type="entry name" value="GH18_2"/>
    <property type="match status" value="1"/>
</dbReference>
<evidence type="ECO:0000256" key="3">
    <source>
        <dbReference type="RuleBase" id="RU000489"/>
    </source>
</evidence>
<reference evidence="7 8" key="1">
    <citation type="submission" date="2018-12" db="EMBL/GenBank/DDBJ databases">
        <authorList>
            <person name="Sun L."/>
            <person name="Chen Z."/>
        </authorList>
    </citation>
    <scope>NUCLEOTIDE SEQUENCE [LARGE SCALE GENOMIC DNA]</scope>
    <source>
        <strain evidence="7 8">3-5-3</strain>
    </source>
</reference>
<dbReference type="Gene3D" id="3.20.20.80">
    <property type="entry name" value="Glycosidases"/>
    <property type="match status" value="1"/>
</dbReference>
<dbReference type="Pfam" id="PF00704">
    <property type="entry name" value="Glyco_hydro_18"/>
    <property type="match status" value="1"/>
</dbReference>
<gene>
    <name evidence="7" type="ORF">EJP77_12135</name>
</gene>
<evidence type="ECO:0000313" key="8">
    <source>
        <dbReference type="Proteomes" id="UP000272464"/>
    </source>
</evidence>
<keyword evidence="1 3" id="KW-0378">Hydrolase</keyword>
<evidence type="ECO:0000256" key="1">
    <source>
        <dbReference type="ARBA" id="ARBA00022801"/>
    </source>
</evidence>
<keyword evidence="2 3" id="KW-0326">Glycosidase</keyword>
<dbReference type="OrthoDB" id="9775889at2"/>
<dbReference type="InterPro" id="IPR001579">
    <property type="entry name" value="Glyco_hydro_18_chit_AS"/>
</dbReference>
<dbReference type="GO" id="GO:0005975">
    <property type="term" value="P:carbohydrate metabolic process"/>
    <property type="evidence" value="ECO:0007669"/>
    <property type="project" value="InterPro"/>
</dbReference>
<feature type="domain" description="SLH" evidence="5">
    <location>
        <begin position="16"/>
        <end position="76"/>
    </location>
</feature>
<evidence type="ECO:0000259" key="5">
    <source>
        <dbReference type="PROSITE" id="PS51272"/>
    </source>
</evidence>
<dbReference type="InterPro" id="IPR001119">
    <property type="entry name" value="SLH_dom"/>
</dbReference>
<feature type="domain" description="GH18" evidence="6">
    <location>
        <begin position="167"/>
        <end position="518"/>
    </location>
</feature>
<dbReference type="AlphaFoldDB" id="A0A433X974"/>
<evidence type="ECO:0000256" key="4">
    <source>
        <dbReference type="RuleBase" id="RU004453"/>
    </source>
</evidence>
<name>A0A433X974_9BACL</name>
<comment type="caution">
    <text evidence="7">The sequence shown here is derived from an EMBL/GenBank/DDBJ whole genome shotgun (WGS) entry which is preliminary data.</text>
</comment>
<dbReference type="SUPFAM" id="SSF51445">
    <property type="entry name" value="(Trans)glycosidases"/>
    <property type="match status" value="1"/>
</dbReference>
<dbReference type="PROSITE" id="PS01095">
    <property type="entry name" value="GH18_1"/>
    <property type="match status" value="1"/>
</dbReference>
<dbReference type="GO" id="GO:0008061">
    <property type="term" value="F:chitin binding"/>
    <property type="evidence" value="ECO:0007669"/>
    <property type="project" value="InterPro"/>
</dbReference>
<comment type="similarity">
    <text evidence="4">Belongs to the glycosyl hydrolase 18 family.</text>
</comment>
<evidence type="ECO:0000313" key="7">
    <source>
        <dbReference type="EMBL" id="RUT30697.1"/>
    </source>
</evidence>
<proteinExistence type="inferred from homology"/>
<feature type="domain" description="SLH" evidence="5">
    <location>
        <begin position="141"/>
        <end position="202"/>
    </location>
</feature>
<dbReference type="PROSITE" id="PS51272">
    <property type="entry name" value="SLH"/>
    <property type="match status" value="3"/>
</dbReference>
<keyword evidence="8" id="KW-1185">Reference proteome</keyword>
<protein>
    <submittedName>
        <fullName evidence="7">Glycoside hydrolase</fullName>
    </submittedName>
</protein>
<organism evidence="7 8">
    <name type="scientific">Paenibacillus zeisoli</name>
    <dbReference type="NCBI Taxonomy" id="2496267"/>
    <lineage>
        <taxon>Bacteria</taxon>
        <taxon>Bacillati</taxon>
        <taxon>Bacillota</taxon>
        <taxon>Bacilli</taxon>
        <taxon>Bacillales</taxon>
        <taxon>Paenibacillaceae</taxon>
        <taxon>Paenibacillus</taxon>
    </lineage>
</organism>
<dbReference type="Gene3D" id="3.10.50.10">
    <property type="match status" value="1"/>
</dbReference>